<comment type="caution">
    <text evidence="13">The sequence shown here is derived from an EMBL/GenBank/DDBJ whole genome shotgun (WGS) entry which is preliminary data.</text>
</comment>
<keyword evidence="14" id="KW-1185">Reference proteome</keyword>
<name>A0A8X6EZ26_TRICU</name>
<keyword evidence="4" id="KW-0964">Secreted</keyword>
<dbReference type="Pfam" id="PF00023">
    <property type="entry name" value="Ank"/>
    <property type="match status" value="1"/>
</dbReference>
<dbReference type="GO" id="GO:0005576">
    <property type="term" value="C:extracellular region"/>
    <property type="evidence" value="ECO:0007669"/>
    <property type="project" value="UniProtKB-SubCell"/>
</dbReference>
<reference evidence="13" key="1">
    <citation type="submission" date="2020-07" db="EMBL/GenBank/DDBJ databases">
        <title>Multicomponent nature underlies the extraordinary mechanical properties of spider dragline silk.</title>
        <authorList>
            <person name="Kono N."/>
            <person name="Nakamura H."/>
            <person name="Mori M."/>
            <person name="Yoshida Y."/>
            <person name="Ohtoshi R."/>
            <person name="Malay A.D."/>
            <person name="Moran D.A.P."/>
            <person name="Tomita M."/>
            <person name="Numata K."/>
            <person name="Arakawa K."/>
        </authorList>
    </citation>
    <scope>NUCLEOTIDE SEQUENCE</scope>
</reference>
<dbReference type="PROSITE" id="PS50297">
    <property type="entry name" value="ANK_REP_REGION"/>
    <property type="match status" value="1"/>
</dbReference>
<dbReference type="SMART" id="SM00248">
    <property type="entry name" value="ANK"/>
    <property type="match status" value="2"/>
</dbReference>
<evidence type="ECO:0000256" key="3">
    <source>
        <dbReference type="ARBA" id="ARBA00022483"/>
    </source>
</evidence>
<dbReference type="GO" id="GO:0031436">
    <property type="term" value="C:BRCA1-BARD1 complex"/>
    <property type="evidence" value="ECO:0007669"/>
    <property type="project" value="TreeGrafter"/>
</dbReference>
<keyword evidence="9" id="KW-0638">Presynaptic neurotoxin</keyword>
<organism evidence="13 14">
    <name type="scientific">Trichonephila clavata</name>
    <name type="common">Joro spider</name>
    <name type="synonym">Nephila clavata</name>
    <dbReference type="NCBI Taxonomy" id="2740835"/>
    <lineage>
        <taxon>Eukaryota</taxon>
        <taxon>Metazoa</taxon>
        <taxon>Ecdysozoa</taxon>
        <taxon>Arthropoda</taxon>
        <taxon>Chelicerata</taxon>
        <taxon>Arachnida</taxon>
        <taxon>Araneae</taxon>
        <taxon>Araneomorphae</taxon>
        <taxon>Entelegynae</taxon>
        <taxon>Araneoidea</taxon>
        <taxon>Nephilidae</taxon>
        <taxon>Trichonephila</taxon>
    </lineage>
</organism>
<dbReference type="Proteomes" id="UP000887116">
    <property type="component" value="Unassembled WGS sequence"/>
</dbReference>
<evidence type="ECO:0000313" key="13">
    <source>
        <dbReference type="EMBL" id="GFQ64784.1"/>
    </source>
</evidence>
<dbReference type="PANTHER" id="PTHR24171:SF8">
    <property type="entry name" value="BRCA1-ASSOCIATED RING DOMAIN PROTEIN 1"/>
    <property type="match status" value="1"/>
</dbReference>
<evidence type="ECO:0000256" key="2">
    <source>
        <dbReference type="ARBA" id="ARBA00004613"/>
    </source>
</evidence>
<dbReference type="SUPFAM" id="SSF48403">
    <property type="entry name" value="Ankyrin repeat"/>
    <property type="match status" value="1"/>
</dbReference>
<dbReference type="InterPro" id="IPR002110">
    <property type="entry name" value="Ankyrin_rpt"/>
</dbReference>
<evidence type="ECO:0000313" key="14">
    <source>
        <dbReference type="Proteomes" id="UP000887116"/>
    </source>
</evidence>
<evidence type="ECO:0000256" key="11">
    <source>
        <dbReference type="ARBA" id="ARBA00023298"/>
    </source>
</evidence>
<dbReference type="GO" id="GO:0044218">
    <property type="term" value="C:other organism cell membrane"/>
    <property type="evidence" value="ECO:0007669"/>
    <property type="project" value="UniProtKB-KW"/>
</dbReference>
<dbReference type="GO" id="GO:0070531">
    <property type="term" value="C:BRCA1-A complex"/>
    <property type="evidence" value="ECO:0007669"/>
    <property type="project" value="TreeGrafter"/>
</dbReference>
<evidence type="ECO:0000256" key="8">
    <source>
        <dbReference type="ARBA" id="ARBA00022737"/>
    </source>
</evidence>
<dbReference type="AlphaFoldDB" id="A0A8X6EZ26"/>
<keyword evidence="3" id="KW-0268">Exocytosis</keyword>
<dbReference type="GO" id="GO:0004842">
    <property type="term" value="F:ubiquitin-protein transferase activity"/>
    <property type="evidence" value="ECO:0007669"/>
    <property type="project" value="TreeGrafter"/>
</dbReference>
<dbReference type="Gene3D" id="1.25.40.20">
    <property type="entry name" value="Ankyrin repeat-containing domain"/>
    <property type="match status" value="2"/>
</dbReference>
<dbReference type="InterPro" id="IPR036770">
    <property type="entry name" value="Ankyrin_rpt-contain_sf"/>
</dbReference>
<dbReference type="EMBL" id="BMAO01029964">
    <property type="protein sequence ID" value="GFQ64784.1"/>
    <property type="molecule type" value="Genomic_DNA"/>
</dbReference>
<evidence type="ECO:0000256" key="12">
    <source>
        <dbReference type="PROSITE-ProRule" id="PRU00023"/>
    </source>
</evidence>
<accession>A0A8X6EZ26</accession>
<dbReference type="OrthoDB" id="6437424at2759"/>
<evidence type="ECO:0000256" key="5">
    <source>
        <dbReference type="ARBA" id="ARBA00022537"/>
    </source>
</evidence>
<evidence type="ECO:0000256" key="1">
    <source>
        <dbReference type="ARBA" id="ARBA00004175"/>
    </source>
</evidence>
<dbReference type="Pfam" id="PF13637">
    <property type="entry name" value="Ank_4"/>
    <property type="match status" value="1"/>
</dbReference>
<keyword evidence="8" id="KW-0677">Repeat</keyword>
<dbReference type="GO" id="GO:0006887">
    <property type="term" value="P:exocytosis"/>
    <property type="evidence" value="ECO:0007669"/>
    <property type="project" value="UniProtKB-KW"/>
</dbReference>
<evidence type="ECO:0000256" key="4">
    <source>
        <dbReference type="ARBA" id="ARBA00022525"/>
    </source>
</evidence>
<protein>
    <submittedName>
        <fullName evidence="13">ANK_REP_REGION domain-containing protein</fullName>
    </submittedName>
</protein>
<evidence type="ECO:0000256" key="10">
    <source>
        <dbReference type="ARBA" id="ARBA00023043"/>
    </source>
</evidence>
<dbReference type="PROSITE" id="PS50088">
    <property type="entry name" value="ANK_REPEAT"/>
    <property type="match status" value="1"/>
</dbReference>
<keyword evidence="7" id="KW-0528">Neurotoxin</keyword>
<dbReference type="GO" id="GO:0044231">
    <property type="term" value="C:host cell presynaptic membrane"/>
    <property type="evidence" value="ECO:0007669"/>
    <property type="project" value="UniProtKB-KW"/>
</dbReference>
<dbReference type="GO" id="GO:0085020">
    <property type="term" value="P:protein K6-linked ubiquitination"/>
    <property type="evidence" value="ECO:0007669"/>
    <property type="project" value="TreeGrafter"/>
</dbReference>
<proteinExistence type="predicted"/>
<evidence type="ECO:0000256" key="9">
    <source>
        <dbReference type="ARBA" id="ARBA00023028"/>
    </source>
</evidence>
<dbReference type="PANTHER" id="PTHR24171">
    <property type="entry name" value="ANKYRIN REPEAT DOMAIN-CONTAINING PROTEIN 39-RELATED"/>
    <property type="match status" value="1"/>
</dbReference>
<evidence type="ECO:0000256" key="7">
    <source>
        <dbReference type="ARBA" id="ARBA00022699"/>
    </source>
</evidence>
<keyword evidence="10 12" id="KW-0040">ANK repeat</keyword>
<sequence length="171" mass="18574">MDKELLNNLSTAVSNGRTDIVRSLLSMCENGSAISNGTNISANEVLNEICNPVGTLLHLATKLDHVDIVRTILSSGAQANIENSLGESPFDLVQSQRMTTVYVEELLKCSAKSELDRIRQLISAGVDVNSTDSPESKNTALHWAVCFGKPEAVQCLLGILILYLQIDFKNI</sequence>
<comment type="subcellular location">
    <subcellularLocation>
        <location evidence="2">Secreted</location>
    </subcellularLocation>
    <subcellularLocation>
        <location evidence="1">Target cell membrane</location>
    </subcellularLocation>
</comment>
<gene>
    <name evidence="13" type="primary">AVEN_113002_1</name>
    <name evidence="13" type="ORF">TNCT_124481</name>
</gene>
<evidence type="ECO:0000256" key="6">
    <source>
        <dbReference type="ARBA" id="ARBA00022656"/>
    </source>
</evidence>
<feature type="repeat" description="ANK" evidence="12">
    <location>
        <begin position="55"/>
        <end position="84"/>
    </location>
</feature>
<dbReference type="GO" id="GO:0090729">
    <property type="term" value="F:toxin activity"/>
    <property type="evidence" value="ECO:0007669"/>
    <property type="project" value="UniProtKB-KW"/>
</dbReference>
<keyword evidence="11" id="KW-0472">Membrane</keyword>
<keyword evidence="5" id="KW-1052">Target cell membrane</keyword>
<keyword evidence="11" id="KW-1053">Target membrane</keyword>
<keyword evidence="6" id="KW-0800">Toxin</keyword>